<evidence type="ECO:0000313" key="3">
    <source>
        <dbReference type="Proteomes" id="UP000664132"/>
    </source>
</evidence>
<dbReference type="AlphaFoldDB" id="A0A8H7WFI4"/>
<reference evidence="2" key="1">
    <citation type="submission" date="2021-02" db="EMBL/GenBank/DDBJ databases">
        <title>Genome sequence Cadophora malorum strain M34.</title>
        <authorList>
            <person name="Stefanovic E."/>
            <person name="Vu D."/>
            <person name="Scully C."/>
            <person name="Dijksterhuis J."/>
            <person name="Roader J."/>
            <person name="Houbraken J."/>
        </authorList>
    </citation>
    <scope>NUCLEOTIDE SEQUENCE</scope>
    <source>
        <strain evidence="2">M34</strain>
    </source>
</reference>
<evidence type="ECO:0000256" key="1">
    <source>
        <dbReference type="SAM" id="SignalP"/>
    </source>
</evidence>
<dbReference type="Gene3D" id="2.130.10.10">
    <property type="entry name" value="YVTN repeat-like/Quinoprotein amine dehydrogenase"/>
    <property type="match status" value="1"/>
</dbReference>
<name>A0A8H7WFI4_9HELO</name>
<evidence type="ECO:0000313" key="2">
    <source>
        <dbReference type="EMBL" id="KAG4423783.1"/>
    </source>
</evidence>
<comment type="caution">
    <text evidence="2">The sequence shown here is derived from an EMBL/GenBank/DDBJ whole genome shotgun (WGS) entry which is preliminary data.</text>
</comment>
<feature type="chain" id="PRO_5034319047" evidence="1">
    <location>
        <begin position="23"/>
        <end position="402"/>
    </location>
</feature>
<gene>
    <name evidence="2" type="ORF">IFR04_003079</name>
</gene>
<dbReference type="SUPFAM" id="SSF63825">
    <property type="entry name" value="YWTD domain"/>
    <property type="match status" value="1"/>
</dbReference>
<dbReference type="OrthoDB" id="5588185at2759"/>
<keyword evidence="1" id="KW-0732">Signal</keyword>
<dbReference type="Proteomes" id="UP000664132">
    <property type="component" value="Unassembled WGS sequence"/>
</dbReference>
<proteinExistence type="predicted"/>
<keyword evidence="3" id="KW-1185">Reference proteome</keyword>
<accession>A0A8H7WFI4</accession>
<feature type="signal peptide" evidence="1">
    <location>
        <begin position="1"/>
        <end position="22"/>
    </location>
</feature>
<protein>
    <submittedName>
        <fullName evidence="2">Uncharacterized protein</fullName>
    </submittedName>
</protein>
<organism evidence="2 3">
    <name type="scientific">Cadophora malorum</name>
    <dbReference type="NCBI Taxonomy" id="108018"/>
    <lineage>
        <taxon>Eukaryota</taxon>
        <taxon>Fungi</taxon>
        <taxon>Dikarya</taxon>
        <taxon>Ascomycota</taxon>
        <taxon>Pezizomycotina</taxon>
        <taxon>Leotiomycetes</taxon>
        <taxon>Helotiales</taxon>
        <taxon>Ploettnerulaceae</taxon>
        <taxon>Cadophora</taxon>
    </lineage>
</organism>
<dbReference type="EMBL" id="JAFJYH010000029">
    <property type="protein sequence ID" value="KAG4423783.1"/>
    <property type="molecule type" value="Genomic_DNA"/>
</dbReference>
<dbReference type="InterPro" id="IPR015943">
    <property type="entry name" value="WD40/YVTN_repeat-like_dom_sf"/>
</dbReference>
<sequence>MSSHMFISFAFVLASCLSTVMSRDAVESLVSRRFTEYLMPAAAETHEFARVPNTSFVLLSQMSNSQLVKIELDPDSLEPIALESFPMGNSNSGLHGVYPSQLYPGLMWLSLQADNQILLVDPGSNLSTEPSIIQTIDVPEPGNGPHSVFEIGNRVWAGLKVASEQTGKYYVFSVDISQSSENSSDPMLYECLRSPVFIQEEPTTKLIYATQDSKSSIVRINVESGETEQIPIPPEFGNTPVGMTTAYGPLEGVWFSLAGNASGGMGSFGRIDSSGEPTFFQLKEPLLGTNAGLLHIADASTLDEGPALWLLSTSLLSKQSADALIRVTFDDGVTSIVGEEYISMPTQNSWVHRVVPMGDTVFVSQLHTFTLAQLTYKNTIAGQWLPAERVVASDSTDPNETG</sequence>